<accession>D8LBW6</accession>
<dbReference type="SUPFAM" id="SSF53807">
    <property type="entry name" value="Helical backbone' metal receptor"/>
    <property type="match status" value="2"/>
</dbReference>
<dbReference type="PROSITE" id="PS50983">
    <property type="entry name" value="FE_B12_PBP"/>
    <property type="match status" value="1"/>
</dbReference>
<dbReference type="PANTHER" id="PTHR42860:SF1">
    <property type="entry name" value="VITAMIN B12-BINDING PROTEIN"/>
    <property type="match status" value="1"/>
</dbReference>
<dbReference type="OrthoDB" id="274765at2759"/>
<dbReference type="Gene3D" id="3.40.50.1980">
    <property type="entry name" value="Nitrogenase molybdenum iron protein domain"/>
    <property type="match status" value="2"/>
</dbReference>
<dbReference type="EMBL" id="FN647683">
    <property type="protein sequence ID" value="CBN79149.1"/>
    <property type="molecule type" value="Genomic_DNA"/>
</dbReference>
<feature type="domain" description="Fe/B12 periplasmic-binding" evidence="2">
    <location>
        <begin position="10"/>
        <end position="333"/>
    </location>
</feature>
<sequence>MPAQRDDGLRVVSLLPSLTEIVCAIGGGLEEHLVGVTHECDHPPAVVARCERVTNSEINPHKMSQEEIDRRVRGSMRMGHSLYGLDEGRLKAADPTVVFTQALCDVCAPSFPMVLSTCARVLGDNPRIVSIEPGSVAEVIDSVRLVGRETGFTEEGIAEARRLEAGFEKIRSVVAKLESTLATAAPAAMGPPGAAARVVGVAPGGAGSVRKKKVAFLEWLEPLFNGGHWVPDLVRAAGGEYTMAEPGNKSMGMSAKELTDYDADVILVAPCGMDRNRAKSDGEQMWRHDWWRELRAVKDGKVYALDGNAYYARPGPRLLQGCGIIARLLHGDAAGDEIGEDIAPRDSWFIITAPPPTQKKQKDVCPERGADADAASGTVPLASA</sequence>
<protein>
    <submittedName>
        <fullName evidence="3">Periplasmic binding protein</fullName>
    </submittedName>
</protein>
<dbReference type="InterPro" id="IPR002491">
    <property type="entry name" value="ABC_transptr_periplasmic_BD"/>
</dbReference>
<evidence type="ECO:0000256" key="1">
    <source>
        <dbReference type="SAM" id="MobiDB-lite"/>
    </source>
</evidence>
<evidence type="ECO:0000259" key="2">
    <source>
        <dbReference type="PROSITE" id="PS50983"/>
    </source>
</evidence>
<name>D8LBW6_ECTSI</name>
<feature type="region of interest" description="Disordered" evidence="1">
    <location>
        <begin position="354"/>
        <end position="384"/>
    </location>
</feature>
<dbReference type="Pfam" id="PF01497">
    <property type="entry name" value="Peripla_BP_2"/>
    <property type="match status" value="1"/>
</dbReference>
<feature type="compositionally biased region" description="Basic and acidic residues" evidence="1">
    <location>
        <begin position="360"/>
        <end position="371"/>
    </location>
</feature>
<dbReference type="EMBL" id="FN649733">
    <property type="protein sequence ID" value="CBN79149.1"/>
    <property type="molecule type" value="Genomic_DNA"/>
</dbReference>
<dbReference type="InterPro" id="IPR051030">
    <property type="entry name" value="Vitamin_B12-ABC_binding"/>
</dbReference>
<dbReference type="eggNOG" id="ENOG502S4BH">
    <property type="taxonomic scope" value="Eukaryota"/>
</dbReference>
<reference evidence="3 4" key="1">
    <citation type="journal article" date="2010" name="Nature">
        <title>The Ectocarpus genome and the independent evolution of multicellularity in brown algae.</title>
        <authorList>
            <person name="Cock J.M."/>
            <person name="Sterck L."/>
            <person name="Rouze P."/>
            <person name="Scornet D."/>
            <person name="Allen A.E."/>
            <person name="Amoutzias G."/>
            <person name="Anthouard V."/>
            <person name="Artiguenave F."/>
            <person name="Aury J.M."/>
            <person name="Badger J.H."/>
            <person name="Beszteri B."/>
            <person name="Billiau K."/>
            <person name="Bonnet E."/>
            <person name="Bothwell J.H."/>
            <person name="Bowler C."/>
            <person name="Boyen C."/>
            <person name="Brownlee C."/>
            <person name="Carrano C.J."/>
            <person name="Charrier B."/>
            <person name="Cho G.Y."/>
            <person name="Coelho S.M."/>
            <person name="Collen J."/>
            <person name="Corre E."/>
            <person name="Da Silva C."/>
            <person name="Delage L."/>
            <person name="Delaroque N."/>
            <person name="Dittami S.M."/>
            <person name="Doulbeau S."/>
            <person name="Elias M."/>
            <person name="Farnham G."/>
            <person name="Gachon C.M."/>
            <person name="Gschloessl B."/>
            <person name="Heesch S."/>
            <person name="Jabbari K."/>
            <person name="Jubin C."/>
            <person name="Kawai H."/>
            <person name="Kimura K."/>
            <person name="Kloareg B."/>
            <person name="Kupper F.C."/>
            <person name="Lang D."/>
            <person name="Le Bail A."/>
            <person name="Leblanc C."/>
            <person name="Lerouge P."/>
            <person name="Lohr M."/>
            <person name="Lopez P.J."/>
            <person name="Martens C."/>
            <person name="Maumus F."/>
            <person name="Michel G."/>
            <person name="Miranda-Saavedra D."/>
            <person name="Morales J."/>
            <person name="Moreau H."/>
            <person name="Motomura T."/>
            <person name="Nagasato C."/>
            <person name="Napoli C.A."/>
            <person name="Nelson D.R."/>
            <person name="Nyvall-Collen P."/>
            <person name="Peters A.F."/>
            <person name="Pommier C."/>
            <person name="Potin P."/>
            <person name="Poulain J."/>
            <person name="Quesneville H."/>
            <person name="Read B."/>
            <person name="Rensing S.A."/>
            <person name="Ritter A."/>
            <person name="Rousvoal S."/>
            <person name="Samanta M."/>
            <person name="Samson G."/>
            <person name="Schroeder D.C."/>
            <person name="Segurens B."/>
            <person name="Strittmatter M."/>
            <person name="Tonon T."/>
            <person name="Tregear J.W."/>
            <person name="Valentin K."/>
            <person name="von Dassow P."/>
            <person name="Yamagishi T."/>
            <person name="Van de Peer Y."/>
            <person name="Wincker P."/>
        </authorList>
    </citation>
    <scope>NUCLEOTIDE SEQUENCE [LARGE SCALE GENOMIC DNA]</scope>
    <source>
        <strain evidence="4">Ec32 / CCAP1310/4</strain>
    </source>
</reference>
<gene>
    <name evidence="3" type="ORF">Esi_0010_0023</name>
</gene>
<dbReference type="AlphaFoldDB" id="D8LBW6"/>
<organism evidence="3 4">
    <name type="scientific">Ectocarpus siliculosus</name>
    <name type="common">Brown alga</name>
    <name type="synonym">Conferva siliculosa</name>
    <dbReference type="NCBI Taxonomy" id="2880"/>
    <lineage>
        <taxon>Eukaryota</taxon>
        <taxon>Sar</taxon>
        <taxon>Stramenopiles</taxon>
        <taxon>Ochrophyta</taxon>
        <taxon>PX clade</taxon>
        <taxon>Phaeophyceae</taxon>
        <taxon>Ectocarpales</taxon>
        <taxon>Ectocarpaceae</taxon>
        <taxon>Ectocarpus</taxon>
    </lineage>
</organism>
<dbReference type="Proteomes" id="UP000002630">
    <property type="component" value="Linkage Group LG08"/>
</dbReference>
<dbReference type="OMA" id="QDQCDVC"/>
<dbReference type="PANTHER" id="PTHR42860">
    <property type="entry name" value="VITAMIN B12-BINDING PROTEIN"/>
    <property type="match status" value="1"/>
</dbReference>
<dbReference type="InParanoid" id="D8LBW6"/>
<evidence type="ECO:0000313" key="3">
    <source>
        <dbReference type="EMBL" id="CBN79149.1"/>
    </source>
</evidence>
<keyword evidence="4" id="KW-1185">Reference proteome</keyword>
<proteinExistence type="predicted"/>
<evidence type="ECO:0000313" key="4">
    <source>
        <dbReference type="Proteomes" id="UP000002630"/>
    </source>
</evidence>
<dbReference type="STRING" id="2880.D8LBW6"/>